<gene>
    <name evidence="1" type="ORF">V2H45_09710</name>
</gene>
<protein>
    <submittedName>
        <fullName evidence="1">Transcriptional regulator</fullName>
    </submittedName>
</protein>
<evidence type="ECO:0000313" key="2">
    <source>
        <dbReference type="Proteomes" id="UP001333818"/>
    </source>
</evidence>
<dbReference type="AlphaFoldDB" id="A0AAW9PS22"/>
<name>A0AAW9PS22_9CYAN</name>
<comment type="caution">
    <text evidence="1">The sequence shown here is derived from an EMBL/GenBank/DDBJ whole genome shotgun (WGS) entry which is preliminary data.</text>
</comment>
<accession>A0AAW9PS22</accession>
<organism evidence="1 2">
    <name type="scientific">Tumidithrix elongata BACA0141</name>
    <dbReference type="NCBI Taxonomy" id="2716417"/>
    <lineage>
        <taxon>Bacteria</taxon>
        <taxon>Bacillati</taxon>
        <taxon>Cyanobacteriota</taxon>
        <taxon>Cyanophyceae</taxon>
        <taxon>Pseudanabaenales</taxon>
        <taxon>Pseudanabaenaceae</taxon>
        <taxon>Tumidithrix</taxon>
        <taxon>Tumidithrix elongata</taxon>
    </lineage>
</organism>
<sequence>MNSVKTPTSDSYVDALIVSLKKPSEAAHYLTAILEVKDPENDLLKLALSDVAKALGEVSMSPELSKSHIQELDELLKKQGSEAIFGLVHWLNMLGLKIEIAIASETN</sequence>
<keyword evidence="2" id="KW-1185">Reference proteome</keyword>
<dbReference type="RefSeq" id="WP_330483449.1">
    <property type="nucleotide sequence ID" value="NZ_JAZBJZ010000031.1"/>
</dbReference>
<dbReference type="EMBL" id="JAZBJZ010000031">
    <property type="protein sequence ID" value="MEE3717020.1"/>
    <property type="molecule type" value="Genomic_DNA"/>
</dbReference>
<dbReference type="Proteomes" id="UP001333818">
    <property type="component" value="Unassembled WGS sequence"/>
</dbReference>
<reference evidence="1" key="1">
    <citation type="submission" date="2024-01" db="EMBL/GenBank/DDBJ databases">
        <title>Bank of Algae and Cyanobacteria of the Azores (BACA) strain genomes.</title>
        <authorList>
            <person name="Luz R."/>
            <person name="Cordeiro R."/>
            <person name="Fonseca A."/>
            <person name="Goncalves V."/>
        </authorList>
    </citation>
    <scope>NUCLEOTIDE SEQUENCE</scope>
    <source>
        <strain evidence="1">BACA0141</strain>
    </source>
</reference>
<proteinExistence type="predicted"/>
<evidence type="ECO:0000313" key="1">
    <source>
        <dbReference type="EMBL" id="MEE3717020.1"/>
    </source>
</evidence>